<feature type="non-terminal residue" evidence="2">
    <location>
        <position position="313"/>
    </location>
</feature>
<organism evidence="2">
    <name type="scientific">marine metagenome</name>
    <dbReference type="NCBI Taxonomy" id="408172"/>
    <lineage>
        <taxon>unclassified sequences</taxon>
        <taxon>metagenomes</taxon>
        <taxon>ecological metagenomes</taxon>
    </lineage>
</organism>
<evidence type="ECO:0000313" key="2">
    <source>
        <dbReference type="EMBL" id="SVA44228.1"/>
    </source>
</evidence>
<dbReference type="AlphaFoldDB" id="A0A381VWT3"/>
<accession>A0A381VWT3</accession>
<dbReference type="InterPro" id="IPR005212">
    <property type="entry name" value="EvaA-like"/>
</dbReference>
<dbReference type="Gene3D" id="3.90.79.40">
    <property type="entry name" value="EvaA sugar 2,3-dehydratase subunit"/>
    <property type="match status" value="1"/>
</dbReference>
<sequence>MNIKRQPQYNIKSSTSKELDFLISALSERNPFMDFPAFLDWFEKRRSAHLFNVEKISFEDLDQWSFGTSTGNLRHASGKFFTIEGILVETNVGPISQWSQPIINQPEIGILGILTKKFNGVLHFLMQAKMEPGNIGFVQLGPTVQATRSNFTQVHLGKAPPYLEYFFNKSSSNILIDTLQSEQGGRFLFKRNRNIIIETSREVELLDDYCWLTLAQIHKLISKDNMVNMDARSVLASIPFAASELKNLDSINLNLALKKLDAVNASKIPTDMESFHSRVIKSAVSSREVLHDSGEVISWFTELKVCYELNVER</sequence>
<dbReference type="GO" id="GO:0016829">
    <property type="term" value="F:lyase activity"/>
    <property type="evidence" value="ECO:0007669"/>
    <property type="project" value="InterPro"/>
</dbReference>
<proteinExistence type="predicted"/>
<evidence type="ECO:0000259" key="1">
    <source>
        <dbReference type="Pfam" id="PF03559"/>
    </source>
</evidence>
<feature type="domain" description="dTDP-4-dehydro-6-deoxy-alpha-D-glucopyranose 2,3-dehydratase" evidence="1">
    <location>
        <begin position="38"/>
        <end position="237"/>
    </location>
</feature>
<dbReference type="EMBL" id="UINC01009892">
    <property type="protein sequence ID" value="SVA44228.1"/>
    <property type="molecule type" value="Genomic_DNA"/>
</dbReference>
<protein>
    <recommendedName>
        <fullName evidence="1">dTDP-4-dehydro-6-deoxy-alpha-D-glucopyranose 2,3-dehydratase domain-containing protein</fullName>
    </recommendedName>
</protein>
<dbReference type="Pfam" id="PF03559">
    <property type="entry name" value="Hexose_dehydrat"/>
    <property type="match status" value="1"/>
</dbReference>
<gene>
    <name evidence="2" type="ORF">METZ01_LOCUS97082</name>
</gene>
<dbReference type="InterPro" id="IPR038153">
    <property type="entry name" value="EvaA-like_sf"/>
</dbReference>
<name>A0A381VWT3_9ZZZZ</name>
<reference evidence="2" key="1">
    <citation type="submission" date="2018-05" db="EMBL/GenBank/DDBJ databases">
        <authorList>
            <person name="Lanie J.A."/>
            <person name="Ng W.-L."/>
            <person name="Kazmierczak K.M."/>
            <person name="Andrzejewski T.M."/>
            <person name="Davidsen T.M."/>
            <person name="Wayne K.J."/>
            <person name="Tettelin H."/>
            <person name="Glass J.I."/>
            <person name="Rusch D."/>
            <person name="Podicherti R."/>
            <person name="Tsui H.-C.T."/>
            <person name="Winkler M.E."/>
        </authorList>
    </citation>
    <scope>NUCLEOTIDE SEQUENCE</scope>
</reference>